<feature type="non-terminal residue" evidence="1">
    <location>
        <position position="1"/>
    </location>
</feature>
<dbReference type="Proteomes" id="UP000789702">
    <property type="component" value="Unassembled WGS sequence"/>
</dbReference>
<sequence length="51" mass="5965">LVFMHAFTILQTADLYEKLFKELFACVEQDCRYLIEVQHILGCSIRCILAD</sequence>
<evidence type="ECO:0000313" key="2">
    <source>
        <dbReference type="Proteomes" id="UP000789702"/>
    </source>
</evidence>
<name>A0ACA9QMU2_9GLOM</name>
<keyword evidence="2" id="KW-1185">Reference proteome</keyword>
<accession>A0ACA9QMU2</accession>
<evidence type="ECO:0000313" key="1">
    <source>
        <dbReference type="EMBL" id="CAG8755384.1"/>
    </source>
</evidence>
<feature type="non-terminal residue" evidence="1">
    <location>
        <position position="51"/>
    </location>
</feature>
<gene>
    <name evidence="1" type="ORF">DHETER_LOCUS14909</name>
</gene>
<organism evidence="1 2">
    <name type="scientific">Dentiscutata heterogama</name>
    <dbReference type="NCBI Taxonomy" id="1316150"/>
    <lineage>
        <taxon>Eukaryota</taxon>
        <taxon>Fungi</taxon>
        <taxon>Fungi incertae sedis</taxon>
        <taxon>Mucoromycota</taxon>
        <taxon>Glomeromycotina</taxon>
        <taxon>Glomeromycetes</taxon>
        <taxon>Diversisporales</taxon>
        <taxon>Gigasporaceae</taxon>
        <taxon>Dentiscutata</taxon>
    </lineage>
</organism>
<reference evidence="1" key="1">
    <citation type="submission" date="2021-06" db="EMBL/GenBank/DDBJ databases">
        <authorList>
            <person name="Kallberg Y."/>
            <person name="Tangrot J."/>
            <person name="Rosling A."/>
        </authorList>
    </citation>
    <scope>NUCLEOTIDE SEQUENCE</scope>
    <source>
        <strain evidence="1">IL203A</strain>
    </source>
</reference>
<proteinExistence type="predicted"/>
<comment type="caution">
    <text evidence="1">The sequence shown here is derived from an EMBL/GenBank/DDBJ whole genome shotgun (WGS) entry which is preliminary data.</text>
</comment>
<dbReference type="EMBL" id="CAJVPU010048321">
    <property type="protein sequence ID" value="CAG8755384.1"/>
    <property type="molecule type" value="Genomic_DNA"/>
</dbReference>
<protein>
    <submittedName>
        <fullName evidence="1">583_t:CDS:1</fullName>
    </submittedName>
</protein>